<feature type="region of interest" description="Disordered" evidence="1">
    <location>
        <begin position="176"/>
        <end position="200"/>
    </location>
</feature>
<reference evidence="2" key="2">
    <citation type="submission" date="2023-06" db="EMBL/GenBank/DDBJ databases">
        <authorList>
            <consortium name="Lawrence Berkeley National Laboratory"/>
            <person name="Haridas S."/>
            <person name="Hensen N."/>
            <person name="Bonometti L."/>
            <person name="Westerberg I."/>
            <person name="Brannstrom I.O."/>
            <person name="Guillou S."/>
            <person name="Cros-Aarteil S."/>
            <person name="Calhoun S."/>
            <person name="Kuo A."/>
            <person name="Mondo S."/>
            <person name="Pangilinan J."/>
            <person name="Riley R."/>
            <person name="Labutti K."/>
            <person name="Andreopoulos B."/>
            <person name="Lipzen A."/>
            <person name="Chen C."/>
            <person name="Yanf M."/>
            <person name="Daum C."/>
            <person name="Ng V."/>
            <person name="Clum A."/>
            <person name="Steindorff A."/>
            <person name="Ohm R."/>
            <person name="Martin F."/>
            <person name="Silar P."/>
            <person name="Natvig D."/>
            <person name="Lalanne C."/>
            <person name="Gautier V."/>
            <person name="Ament-Velasquez S.L."/>
            <person name="Kruys A."/>
            <person name="Hutchinson M.I."/>
            <person name="Powell A.J."/>
            <person name="Barry K."/>
            <person name="Miller A.N."/>
            <person name="Grigoriev I.V."/>
            <person name="Debuchy R."/>
            <person name="Gladieux P."/>
            <person name="Thoren M.H."/>
            <person name="Johannesson H."/>
        </authorList>
    </citation>
    <scope>NUCLEOTIDE SEQUENCE</scope>
    <source>
        <strain evidence="2">CBS 314.62</strain>
    </source>
</reference>
<sequence>MILNTPCLGLGSGADDAHVTHPPNLIGPHFTSPQPPPQSYAANTQRKCIGIVVDRVAWCLPERSSPRYQVLQLLIVLVHSYPSYLQDLEGCPFIQYQLGLPGLGFHVPELGYLAWRDGCVLSRGRSIGPIRPSVSHNRCNQSPPLMSWPKVLATTQYNGSTVRDIITRLLGASEDQDHSMGRTTATPTPTPTAIPKPLPTGDPSLVSHRPSILGLLIRCGFPTFVGDVPVSLINQLTASMHVPFSYSSAKHRQLETKPPYTREPAALLLDK</sequence>
<evidence type="ECO:0000313" key="2">
    <source>
        <dbReference type="EMBL" id="KAK3686038.1"/>
    </source>
</evidence>
<accession>A0AAE0X6H6</accession>
<comment type="caution">
    <text evidence="2">The sequence shown here is derived from an EMBL/GenBank/DDBJ whole genome shotgun (WGS) entry which is preliminary data.</text>
</comment>
<organism evidence="2 3">
    <name type="scientific">Podospora appendiculata</name>
    <dbReference type="NCBI Taxonomy" id="314037"/>
    <lineage>
        <taxon>Eukaryota</taxon>
        <taxon>Fungi</taxon>
        <taxon>Dikarya</taxon>
        <taxon>Ascomycota</taxon>
        <taxon>Pezizomycotina</taxon>
        <taxon>Sordariomycetes</taxon>
        <taxon>Sordariomycetidae</taxon>
        <taxon>Sordariales</taxon>
        <taxon>Podosporaceae</taxon>
        <taxon>Podospora</taxon>
    </lineage>
</organism>
<feature type="region of interest" description="Disordered" evidence="1">
    <location>
        <begin position="251"/>
        <end position="271"/>
    </location>
</feature>
<proteinExistence type="predicted"/>
<dbReference type="Proteomes" id="UP001270362">
    <property type="component" value="Unassembled WGS sequence"/>
</dbReference>
<gene>
    <name evidence="2" type="ORF">B0T22DRAFT_239735</name>
</gene>
<protein>
    <submittedName>
        <fullName evidence="2">Uncharacterized protein</fullName>
    </submittedName>
</protein>
<feature type="compositionally biased region" description="Pro residues" evidence="1">
    <location>
        <begin position="188"/>
        <end position="200"/>
    </location>
</feature>
<dbReference type="AlphaFoldDB" id="A0AAE0X6H6"/>
<dbReference type="EMBL" id="JAULSO010000003">
    <property type="protein sequence ID" value="KAK3686038.1"/>
    <property type="molecule type" value="Genomic_DNA"/>
</dbReference>
<evidence type="ECO:0000256" key="1">
    <source>
        <dbReference type="SAM" id="MobiDB-lite"/>
    </source>
</evidence>
<evidence type="ECO:0000313" key="3">
    <source>
        <dbReference type="Proteomes" id="UP001270362"/>
    </source>
</evidence>
<keyword evidence="3" id="KW-1185">Reference proteome</keyword>
<reference evidence="2" key="1">
    <citation type="journal article" date="2023" name="Mol. Phylogenet. Evol.">
        <title>Genome-scale phylogeny and comparative genomics of the fungal order Sordariales.</title>
        <authorList>
            <person name="Hensen N."/>
            <person name="Bonometti L."/>
            <person name="Westerberg I."/>
            <person name="Brannstrom I.O."/>
            <person name="Guillou S."/>
            <person name="Cros-Aarteil S."/>
            <person name="Calhoun S."/>
            <person name="Haridas S."/>
            <person name="Kuo A."/>
            <person name="Mondo S."/>
            <person name="Pangilinan J."/>
            <person name="Riley R."/>
            <person name="LaButti K."/>
            <person name="Andreopoulos B."/>
            <person name="Lipzen A."/>
            <person name="Chen C."/>
            <person name="Yan M."/>
            <person name="Daum C."/>
            <person name="Ng V."/>
            <person name="Clum A."/>
            <person name="Steindorff A."/>
            <person name="Ohm R.A."/>
            <person name="Martin F."/>
            <person name="Silar P."/>
            <person name="Natvig D.O."/>
            <person name="Lalanne C."/>
            <person name="Gautier V."/>
            <person name="Ament-Velasquez S.L."/>
            <person name="Kruys A."/>
            <person name="Hutchinson M.I."/>
            <person name="Powell A.J."/>
            <person name="Barry K."/>
            <person name="Miller A.N."/>
            <person name="Grigoriev I.V."/>
            <person name="Debuchy R."/>
            <person name="Gladieux P."/>
            <person name="Hiltunen Thoren M."/>
            <person name="Johannesson H."/>
        </authorList>
    </citation>
    <scope>NUCLEOTIDE SEQUENCE</scope>
    <source>
        <strain evidence="2">CBS 314.62</strain>
    </source>
</reference>
<name>A0AAE0X6H6_9PEZI</name>